<reference evidence="7" key="1">
    <citation type="submission" date="2022-11" db="UniProtKB">
        <authorList>
            <consortium name="WormBaseParasite"/>
        </authorList>
    </citation>
    <scope>IDENTIFICATION</scope>
</reference>
<dbReference type="InterPro" id="IPR013083">
    <property type="entry name" value="Znf_RING/FYVE/PHD"/>
</dbReference>
<dbReference type="Pfam" id="PF13445">
    <property type="entry name" value="zf-RING_UBOX"/>
    <property type="match status" value="1"/>
</dbReference>
<dbReference type="InterPro" id="IPR027370">
    <property type="entry name" value="Znf-RING_euk"/>
</dbReference>
<dbReference type="InterPro" id="IPR017907">
    <property type="entry name" value="Znf_RING_CS"/>
</dbReference>
<dbReference type="PROSITE" id="PS00518">
    <property type="entry name" value="ZF_RING_1"/>
    <property type="match status" value="1"/>
</dbReference>
<organism evidence="6 7">
    <name type="scientific">Parascaris univalens</name>
    <name type="common">Nematode worm</name>
    <dbReference type="NCBI Taxonomy" id="6257"/>
    <lineage>
        <taxon>Eukaryota</taxon>
        <taxon>Metazoa</taxon>
        <taxon>Ecdysozoa</taxon>
        <taxon>Nematoda</taxon>
        <taxon>Chromadorea</taxon>
        <taxon>Rhabditida</taxon>
        <taxon>Spirurina</taxon>
        <taxon>Ascaridomorpha</taxon>
        <taxon>Ascaridoidea</taxon>
        <taxon>Ascarididae</taxon>
        <taxon>Parascaris</taxon>
    </lineage>
</organism>
<dbReference type="AlphaFoldDB" id="A0A915A479"/>
<keyword evidence="1" id="KW-0479">Metal-binding</keyword>
<dbReference type="SUPFAM" id="SSF57850">
    <property type="entry name" value="RING/U-box"/>
    <property type="match status" value="2"/>
</dbReference>
<evidence type="ECO:0000256" key="4">
    <source>
        <dbReference type="PROSITE-ProRule" id="PRU00175"/>
    </source>
</evidence>
<sequence>VCTICLEVKEDANMQLLPCGHSFCKECIEQSVFSLVCPAPSCTYMRRVKVVIDEADESSEEDGQEARCSDIPLMLQLAGRRRCDGRRGFLACRRPARMTLRCRHRACFDCLSSRIGVAAASHELPYCPVFRCANRLAKSEVKKVGERASHMQKICTDLLKMMPEDASEEPPVQGLKKTRTAYNVGIFMKTNVSGKTRHELLDVKALSKKKIRETEINDGAHFVLDLY</sequence>
<accession>A0A915A479</accession>
<dbReference type="Gene3D" id="3.30.40.10">
    <property type="entry name" value="Zinc/RING finger domain, C3HC4 (zinc finger)"/>
    <property type="match status" value="1"/>
</dbReference>
<proteinExistence type="predicted"/>
<dbReference type="SMART" id="SM00184">
    <property type="entry name" value="RING"/>
    <property type="match status" value="2"/>
</dbReference>
<evidence type="ECO:0000313" key="6">
    <source>
        <dbReference type="Proteomes" id="UP000887569"/>
    </source>
</evidence>
<dbReference type="Proteomes" id="UP000887569">
    <property type="component" value="Unplaced"/>
</dbReference>
<evidence type="ECO:0000256" key="1">
    <source>
        <dbReference type="ARBA" id="ARBA00022723"/>
    </source>
</evidence>
<dbReference type="PROSITE" id="PS50089">
    <property type="entry name" value="ZF_RING_2"/>
    <property type="match status" value="1"/>
</dbReference>
<feature type="domain" description="RING-type" evidence="5">
    <location>
        <begin position="2"/>
        <end position="38"/>
    </location>
</feature>
<keyword evidence="3" id="KW-0862">Zinc</keyword>
<keyword evidence="2 4" id="KW-0863">Zinc-finger</keyword>
<keyword evidence="6" id="KW-1185">Reference proteome</keyword>
<evidence type="ECO:0000256" key="3">
    <source>
        <dbReference type="ARBA" id="ARBA00022833"/>
    </source>
</evidence>
<dbReference type="GO" id="GO:0008270">
    <property type="term" value="F:zinc ion binding"/>
    <property type="evidence" value="ECO:0007669"/>
    <property type="project" value="UniProtKB-KW"/>
</dbReference>
<evidence type="ECO:0000313" key="7">
    <source>
        <dbReference type="WBParaSite" id="PgE212_g002_t02"/>
    </source>
</evidence>
<dbReference type="InterPro" id="IPR001841">
    <property type="entry name" value="Znf_RING"/>
</dbReference>
<protein>
    <submittedName>
        <fullName evidence="7">RING-type domain-containing protein</fullName>
    </submittedName>
</protein>
<dbReference type="WBParaSite" id="PgE212_g002_t02">
    <property type="protein sequence ID" value="PgE212_g002_t02"/>
    <property type="gene ID" value="PgE212_g002"/>
</dbReference>
<evidence type="ECO:0000256" key="2">
    <source>
        <dbReference type="ARBA" id="ARBA00022771"/>
    </source>
</evidence>
<evidence type="ECO:0000259" key="5">
    <source>
        <dbReference type="PROSITE" id="PS50089"/>
    </source>
</evidence>
<name>A0A915A479_PARUN</name>